<accession>A0A928BTV8</accession>
<reference evidence="1" key="1">
    <citation type="submission" date="2019-04" db="EMBL/GenBank/DDBJ databases">
        <title>Evolution of Biomass-Degrading Anaerobic Consortia Revealed by Metagenomics.</title>
        <authorList>
            <person name="Peng X."/>
        </authorList>
    </citation>
    <scope>NUCLEOTIDE SEQUENCE</scope>
    <source>
        <strain evidence="1">SIG141</strain>
    </source>
</reference>
<gene>
    <name evidence="1" type="ORF">E7102_05190</name>
</gene>
<organism evidence="1 2">
    <name type="scientific">Xylanibacter ruminicola</name>
    <name type="common">Prevotella ruminicola</name>
    <dbReference type="NCBI Taxonomy" id="839"/>
    <lineage>
        <taxon>Bacteria</taxon>
        <taxon>Pseudomonadati</taxon>
        <taxon>Bacteroidota</taxon>
        <taxon>Bacteroidia</taxon>
        <taxon>Bacteroidales</taxon>
        <taxon>Prevotellaceae</taxon>
        <taxon>Xylanibacter</taxon>
    </lineage>
</organism>
<evidence type="ECO:0000313" key="1">
    <source>
        <dbReference type="EMBL" id="MBE6265855.1"/>
    </source>
</evidence>
<comment type="caution">
    <text evidence="1">The sequence shown here is derived from an EMBL/GenBank/DDBJ whole genome shotgun (WGS) entry which is preliminary data.</text>
</comment>
<sequence>MKNFKMNIKKVVINNKVVKLFKKNPKLTWAGTQADLVEIVYYIRMTRMVKNDRGREATMTELTKAFFDLFNAKAPSNPTKIVDNLKKRKKPKEKSLLYRILKILYHDL</sequence>
<dbReference type="Proteomes" id="UP000763088">
    <property type="component" value="Unassembled WGS sequence"/>
</dbReference>
<evidence type="ECO:0000313" key="2">
    <source>
        <dbReference type="Proteomes" id="UP000763088"/>
    </source>
</evidence>
<dbReference type="InterPro" id="IPR018534">
    <property type="entry name" value="Tet_reg_excision_RteC"/>
</dbReference>
<dbReference type="Pfam" id="PF09357">
    <property type="entry name" value="RteC"/>
    <property type="match status" value="1"/>
</dbReference>
<dbReference type="EMBL" id="SUYD01000005">
    <property type="protein sequence ID" value="MBE6265855.1"/>
    <property type="molecule type" value="Genomic_DNA"/>
</dbReference>
<proteinExistence type="predicted"/>
<protein>
    <submittedName>
        <fullName evidence="1">Uncharacterized protein</fullName>
    </submittedName>
</protein>
<name>A0A928BTV8_XYLRU</name>
<dbReference type="AlphaFoldDB" id="A0A928BTV8"/>